<feature type="non-terminal residue" evidence="1">
    <location>
        <position position="116"/>
    </location>
</feature>
<name>A0A0S8JXF3_UNCW3</name>
<reference evidence="1 2" key="1">
    <citation type="journal article" date="2015" name="Microbiome">
        <title>Genomic resolution of linkages in carbon, nitrogen, and sulfur cycling among widespread estuary sediment bacteria.</title>
        <authorList>
            <person name="Baker B.J."/>
            <person name="Lazar C.S."/>
            <person name="Teske A.P."/>
            <person name="Dick G.J."/>
        </authorList>
    </citation>
    <scope>NUCLEOTIDE SEQUENCE [LARGE SCALE GENOMIC DNA]</scope>
    <source>
        <strain evidence="1">SM1_77</strain>
    </source>
</reference>
<evidence type="ECO:0000313" key="2">
    <source>
        <dbReference type="Proteomes" id="UP000050975"/>
    </source>
</evidence>
<dbReference type="EMBL" id="LJVE01000048">
    <property type="protein sequence ID" value="KPL14486.1"/>
    <property type="molecule type" value="Genomic_DNA"/>
</dbReference>
<dbReference type="Gene3D" id="2.60.40.1120">
    <property type="entry name" value="Carboxypeptidase-like, regulatory domain"/>
    <property type="match status" value="1"/>
</dbReference>
<dbReference type="AlphaFoldDB" id="A0A0S8JXF3"/>
<proteinExistence type="predicted"/>
<protein>
    <recommendedName>
        <fullName evidence="3">PEGA domain-containing protein</fullName>
    </recommendedName>
</protein>
<dbReference type="SUPFAM" id="SSF49452">
    <property type="entry name" value="Starch-binding domain-like"/>
    <property type="match status" value="1"/>
</dbReference>
<dbReference type="GO" id="GO:0030246">
    <property type="term" value="F:carbohydrate binding"/>
    <property type="evidence" value="ECO:0007669"/>
    <property type="project" value="InterPro"/>
</dbReference>
<evidence type="ECO:0000313" key="1">
    <source>
        <dbReference type="EMBL" id="KPL14486.1"/>
    </source>
</evidence>
<gene>
    <name evidence="1" type="ORF">AMJ74_03315</name>
</gene>
<dbReference type="Proteomes" id="UP000050975">
    <property type="component" value="Unassembled WGS sequence"/>
</dbReference>
<organism evidence="1 2">
    <name type="scientific">candidate division WOR_3 bacterium SM1_77</name>
    <dbReference type="NCBI Taxonomy" id="1703778"/>
    <lineage>
        <taxon>Bacteria</taxon>
        <taxon>Bacteria division WOR-3</taxon>
    </lineage>
</organism>
<sequence length="116" mass="12720">MTTSLLLCFIAATVTGNVYSVESGESLQAHVYVVGLRQVYICDSHGHFTIPDISPAIHELIISHVGFREETLSITIQGPDTIHLHIGLEAMPIPIEDVEATGERIITPGKRMLQKE</sequence>
<dbReference type="Pfam" id="PF13715">
    <property type="entry name" value="CarbopepD_reg_2"/>
    <property type="match status" value="1"/>
</dbReference>
<evidence type="ECO:0008006" key="3">
    <source>
        <dbReference type="Google" id="ProtNLM"/>
    </source>
</evidence>
<accession>A0A0S8JXF3</accession>
<dbReference type="InterPro" id="IPR013784">
    <property type="entry name" value="Carb-bd-like_fold"/>
</dbReference>
<comment type="caution">
    <text evidence="1">The sequence shown here is derived from an EMBL/GenBank/DDBJ whole genome shotgun (WGS) entry which is preliminary data.</text>
</comment>